<feature type="transmembrane region" description="Helical" evidence="2">
    <location>
        <begin position="113"/>
        <end position="132"/>
    </location>
</feature>
<keyword evidence="2" id="KW-1133">Transmembrane helix</keyword>
<keyword evidence="4" id="KW-0808">Transferase</keyword>
<feature type="region of interest" description="Disordered" evidence="1">
    <location>
        <begin position="382"/>
        <end position="404"/>
    </location>
</feature>
<dbReference type="EMBL" id="BAAAPE010000013">
    <property type="protein sequence ID" value="GAA2089211.1"/>
    <property type="molecule type" value="Genomic_DNA"/>
</dbReference>
<feature type="transmembrane region" description="Helical" evidence="2">
    <location>
        <begin position="227"/>
        <end position="246"/>
    </location>
</feature>
<name>A0ABP5HXQ6_9ACTN</name>
<organism evidence="4 5">
    <name type="scientific">Streptomyces albiaxialis</name>
    <dbReference type="NCBI Taxonomy" id="329523"/>
    <lineage>
        <taxon>Bacteria</taxon>
        <taxon>Bacillati</taxon>
        <taxon>Actinomycetota</taxon>
        <taxon>Actinomycetes</taxon>
        <taxon>Kitasatosporales</taxon>
        <taxon>Streptomycetaceae</taxon>
        <taxon>Streptomyces</taxon>
    </lineage>
</organism>
<feature type="domain" description="Acyltransferase 3" evidence="3">
    <location>
        <begin position="49"/>
        <end position="355"/>
    </location>
</feature>
<dbReference type="Proteomes" id="UP001500016">
    <property type="component" value="Unassembled WGS sequence"/>
</dbReference>
<gene>
    <name evidence="4" type="ORF">GCM10009801_53380</name>
</gene>
<reference evidence="5" key="1">
    <citation type="journal article" date="2019" name="Int. J. Syst. Evol. Microbiol.">
        <title>The Global Catalogue of Microorganisms (GCM) 10K type strain sequencing project: providing services to taxonomists for standard genome sequencing and annotation.</title>
        <authorList>
            <consortium name="The Broad Institute Genomics Platform"/>
            <consortium name="The Broad Institute Genome Sequencing Center for Infectious Disease"/>
            <person name="Wu L."/>
            <person name="Ma J."/>
        </authorList>
    </citation>
    <scope>NUCLEOTIDE SEQUENCE [LARGE SCALE GENOMIC DNA]</scope>
    <source>
        <strain evidence="5">JCM 15478</strain>
    </source>
</reference>
<accession>A0ABP5HXQ6</accession>
<evidence type="ECO:0000256" key="1">
    <source>
        <dbReference type="SAM" id="MobiDB-lite"/>
    </source>
</evidence>
<dbReference type="RefSeq" id="WP_344531832.1">
    <property type="nucleotide sequence ID" value="NZ_BAAAPE010000013.1"/>
</dbReference>
<evidence type="ECO:0000256" key="2">
    <source>
        <dbReference type="SAM" id="Phobius"/>
    </source>
</evidence>
<dbReference type="GO" id="GO:0016746">
    <property type="term" value="F:acyltransferase activity"/>
    <property type="evidence" value="ECO:0007669"/>
    <property type="project" value="UniProtKB-KW"/>
</dbReference>
<dbReference type="InterPro" id="IPR002656">
    <property type="entry name" value="Acyl_transf_3_dom"/>
</dbReference>
<keyword evidence="2" id="KW-0472">Membrane</keyword>
<feature type="transmembrane region" description="Helical" evidence="2">
    <location>
        <begin position="80"/>
        <end position="101"/>
    </location>
</feature>
<dbReference type="PANTHER" id="PTHR37312:SF1">
    <property type="entry name" value="MEMBRANE-BOUND ACYLTRANSFERASE YKRP-RELATED"/>
    <property type="match status" value="1"/>
</dbReference>
<sequence>MVRQMLHAGYERAPLPPVRQEPPTSDTPPVAQKPPAPAEKKPVAKKRDPFFDNAKYLTIVLVGIGHAWDPLRDDSRTAEALYFVMYTFHMPAFIIISGYLSRSFEGKPNQVKRLITGVVVPYLAIQFGYTYFMRWANDDPDRDFHFQEPGFALWFLVALFLWRLTTPIWKSLRWPMPVALGIAVAASVTPSIGGDLNLMRVAQFLPFFVLGLQLRPHHFQLVKRKQMRYIAVPVTLFTCVFAYWAVPRMSKAWFLHDKAAADMGVPSWVGAVMYLAIFGCGLVMTACFLSWVPRRHMWFTVLGAGTLYAYLLHIFFIQGSRQFDWYEMDWVDHPLSRVAITVLAGIMMTVLCTPLVTKLFRFVIEPKMEWFFKRDAAAMARQRESVPAQGQGTGRRPVSHRRPK</sequence>
<protein>
    <submittedName>
        <fullName evidence="4">Acyltransferase family protein</fullName>
    </submittedName>
</protein>
<feature type="transmembrane region" description="Helical" evidence="2">
    <location>
        <begin position="144"/>
        <end position="162"/>
    </location>
</feature>
<dbReference type="Pfam" id="PF01757">
    <property type="entry name" value="Acyl_transf_3"/>
    <property type="match status" value="1"/>
</dbReference>
<keyword evidence="2" id="KW-0812">Transmembrane</keyword>
<dbReference type="InterPro" id="IPR052734">
    <property type="entry name" value="Nod_factor_acetyltransferase"/>
</dbReference>
<proteinExistence type="predicted"/>
<feature type="transmembrane region" description="Helical" evidence="2">
    <location>
        <begin position="298"/>
        <end position="318"/>
    </location>
</feature>
<evidence type="ECO:0000313" key="4">
    <source>
        <dbReference type="EMBL" id="GAA2089211.1"/>
    </source>
</evidence>
<evidence type="ECO:0000259" key="3">
    <source>
        <dbReference type="Pfam" id="PF01757"/>
    </source>
</evidence>
<keyword evidence="4" id="KW-0012">Acyltransferase</keyword>
<comment type="caution">
    <text evidence="4">The sequence shown here is derived from an EMBL/GenBank/DDBJ whole genome shotgun (WGS) entry which is preliminary data.</text>
</comment>
<dbReference type="PANTHER" id="PTHR37312">
    <property type="entry name" value="MEMBRANE-BOUND ACYLTRANSFERASE YKRP-RELATED"/>
    <property type="match status" value="1"/>
</dbReference>
<feature type="region of interest" description="Disordered" evidence="1">
    <location>
        <begin position="1"/>
        <end position="44"/>
    </location>
</feature>
<feature type="transmembrane region" description="Helical" evidence="2">
    <location>
        <begin position="50"/>
        <end position="68"/>
    </location>
</feature>
<evidence type="ECO:0000313" key="5">
    <source>
        <dbReference type="Proteomes" id="UP001500016"/>
    </source>
</evidence>
<keyword evidence="5" id="KW-1185">Reference proteome</keyword>
<feature type="transmembrane region" description="Helical" evidence="2">
    <location>
        <begin position="266"/>
        <end position="291"/>
    </location>
</feature>
<feature type="transmembrane region" description="Helical" evidence="2">
    <location>
        <begin position="338"/>
        <end position="364"/>
    </location>
</feature>